<name>W9QU70_9ROSA</name>
<feature type="signal peptide" evidence="6">
    <location>
        <begin position="1"/>
        <end position="24"/>
    </location>
</feature>
<dbReference type="STRING" id="981085.W9QU70"/>
<comment type="function">
    <text evidence="1">Plant non-specific lipid-transfer proteins transfer phospholipids as well as galactolipids across membranes. May play a role in wax or cutin deposition in the cell walls of expanding epidermal cells and certain secretory tissues.</text>
</comment>
<evidence type="ECO:0000313" key="8">
    <source>
        <dbReference type="EMBL" id="EXB54486.1"/>
    </source>
</evidence>
<evidence type="ECO:0000259" key="7">
    <source>
        <dbReference type="SMART" id="SM00499"/>
    </source>
</evidence>
<evidence type="ECO:0000256" key="6">
    <source>
        <dbReference type="SAM" id="SignalP"/>
    </source>
</evidence>
<comment type="similarity">
    <text evidence="2">Belongs to the plant LTP family. PEARLI1 subfamily.</text>
</comment>
<keyword evidence="9" id="KW-1185">Reference proteome</keyword>
<organism evidence="8 9">
    <name type="scientific">Morus notabilis</name>
    <dbReference type="NCBI Taxonomy" id="981085"/>
    <lineage>
        <taxon>Eukaryota</taxon>
        <taxon>Viridiplantae</taxon>
        <taxon>Streptophyta</taxon>
        <taxon>Embryophyta</taxon>
        <taxon>Tracheophyta</taxon>
        <taxon>Spermatophyta</taxon>
        <taxon>Magnoliopsida</taxon>
        <taxon>eudicotyledons</taxon>
        <taxon>Gunneridae</taxon>
        <taxon>Pentapetalae</taxon>
        <taxon>rosids</taxon>
        <taxon>fabids</taxon>
        <taxon>Rosales</taxon>
        <taxon>Moraceae</taxon>
        <taxon>Moreae</taxon>
        <taxon>Morus</taxon>
    </lineage>
</organism>
<evidence type="ECO:0000256" key="1">
    <source>
        <dbReference type="ARBA" id="ARBA00003211"/>
    </source>
</evidence>
<reference evidence="9" key="1">
    <citation type="submission" date="2013-01" db="EMBL/GenBank/DDBJ databases">
        <title>Draft Genome Sequence of a Mulberry Tree, Morus notabilis C.K. Schneid.</title>
        <authorList>
            <person name="He N."/>
            <person name="Zhao S."/>
        </authorList>
    </citation>
    <scope>NUCLEOTIDE SEQUENCE</scope>
</reference>
<dbReference type="GO" id="GO:0008289">
    <property type="term" value="F:lipid binding"/>
    <property type="evidence" value="ECO:0007669"/>
    <property type="project" value="UniProtKB-KW"/>
</dbReference>
<proteinExistence type="inferred from homology"/>
<dbReference type="EMBL" id="KE344182">
    <property type="protein sequence ID" value="EXB54486.1"/>
    <property type="molecule type" value="Genomic_DNA"/>
</dbReference>
<accession>W9QU70</accession>
<keyword evidence="4 6" id="KW-0732">Signal</keyword>
<dbReference type="CDD" id="cd01958">
    <property type="entry name" value="HPS_like"/>
    <property type="match status" value="1"/>
</dbReference>
<dbReference type="Pfam" id="PF14547">
    <property type="entry name" value="Hydrophob_seed"/>
    <property type="match status" value="1"/>
</dbReference>
<dbReference type="AlphaFoldDB" id="W9QU70"/>
<dbReference type="eggNOG" id="ENOG502RZES">
    <property type="taxonomic scope" value="Eukaryota"/>
</dbReference>
<dbReference type="SUPFAM" id="SSF47699">
    <property type="entry name" value="Bifunctional inhibitor/lipid-transfer protein/seed storage 2S albumin"/>
    <property type="match status" value="1"/>
</dbReference>
<sequence>MHGSSLGFIQLLVALALALTQSQGHVPALGAVGAAGGGTPSPGTGTGARCPRDALKIGVCANVLGGLVNATVGNPPVTPCCTLIQGLADLEAALCLCTAIRASILGININIPVNLSLLLNVCSRNSPPGFQCP</sequence>
<evidence type="ECO:0000313" key="9">
    <source>
        <dbReference type="Proteomes" id="UP000030645"/>
    </source>
</evidence>
<evidence type="ECO:0000256" key="4">
    <source>
        <dbReference type="ARBA" id="ARBA00022729"/>
    </source>
</evidence>
<feature type="domain" description="Bifunctional inhibitor/plant lipid transfer protein/seed storage helical" evidence="7">
    <location>
        <begin position="50"/>
        <end position="132"/>
    </location>
</feature>
<dbReference type="InterPro" id="IPR051636">
    <property type="entry name" value="Plant_LTP/defense-related"/>
</dbReference>
<dbReference type="FunFam" id="1.10.110.10:FF:000003">
    <property type="entry name" value="pEARLI1-like lipid transfer protein 1"/>
    <property type="match status" value="1"/>
</dbReference>
<feature type="chain" id="PRO_5004928070" description="Bifunctional inhibitor/plant lipid transfer protein/seed storage helical domain-containing protein" evidence="6">
    <location>
        <begin position="25"/>
        <end position="133"/>
    </location>
</feature>
<keyword evidence="5" id="KW-0446">Lipid-binding</keyword>
<dbReference type="Gene3D" id="1.10.110.10">
    <property type="entry name" value="Plant lipid-transfer and hydrophobic proteins"/>
    <property type="match status" value="1"/>
</dbReference>
<evidence type="ECO:0000256" key="5">
    <source>
        <dbReference type="ARBA" id="ARBA00023121"/>
    </source>
</evidence>
<evidence type="ECO:0000256" key="2">
    <source>
        <dbReference type="ARBA" id="ARBA00008965"/>
    </source>
</evidence>
<dbReference type="InterPro" id="IPR027923">
    <property type="entry name" value="Hydrophob_seed_dom"/>
</dbReference>
<dbReference type="InterPro" id="IPR036312">
    <property type="entry name" value="Bifun_inhib/LTP/seed_sf"/>
</dbReference>
<keyword evidence="3" id="KW-0813">Transport</keyword>
<dbReference type="InterPro" id="IPR016140">
    <property type="entry name" value="Bifunc_inhib/LTP/seed_store"/>
</dbReference>
<protein>
    <recommendedName>
        <fullName evidence="7">Bifunctional inhibitor/plant lipid transfer protein/seed storage helical domain-containing protein</fullName>
    </recommendedName>
</protein>
<dbReference type="SMART" id="SM00499">
    <property type="entry name" value="AAI"/>
    <property type="match status" value="1"/>
</dbReference>
<dbReference type="Proteomes" id="UP000030645">
    <property type="component" value="Unassembled WGS sequence"/>
</dbReference>
<evidence type="ECO:0000256" key="3">
    <source>
        <dbReference type="ARBA" id="ARBA00022448"/>
    </source>
</evidence>
<dbReference type="PANTHER" id="PTHR31731">
    <property type="match status" value="1"/>
</dbReference>
<gene>
    <name evidence="8" type="ORF">L484_019047</name>
</gene>